<evidence type="ECO:0000313" key="2">
    <source>
        <dbReference type="Proteomes" id="UP000198882"/>
    </source>
</evidence>
<protein>
    <submittedName>
        <fullName evidence="1">Uncharacterized protein</fullName>
    </submittedName>
</protein>
<organism evidence="1 2">
    <name type="scientific">Natronorubrum texcoconense</name>
    <dbReference type="NCBI Taxonomy" id="1095776"/>
    <lineage>
        <taxon>Archaea</taxon>
        <taxon>Methanobacteriati</taxon>
        <taxon>Methanobacteriota</taxon>
        <taxon>Stenosarchaea group</taxon>
        <taxon>Halobacteria</taxon>
        <taxon>Halobacteriales</taxon>
        <taxon>Natrialbaceae</taxon>
        <taxon>Natronorubrum</taxon>
    </lineage>
</organism>
<keyword evidence="2" id="KW-1185">Reference proteome</keyword>
<gene>
    <name evidence="1" type="ORF">SAMN04515672_3597</name>
</gene>
<reference evidence="2" key="1">
    <citation type="submission" date="2016-10" db="EMBL/GenBank/DDBJ databases">
        <authorList>
            <person name="Varghese N."/>
            <person name="Submissions S."/>
        </authorList>
    </citation>
    <scope>NUCLEOTIDE SEQUENCE [LARGE SCALE GENOMIC DNA]</scope>
    <source>
        <strain evidence="2">B4,CECT 8067,JCM 17497</strain>
    </source>
</reference>
<dbReference type="Proteomes" id="UP000198882">
    <property type="component" value="Unassembled WGS sequence"/>
</dbReference>
<name>A0A1G9DSA3_9EURY</name>
<dbReference type="AlphaFoldDB" id="A0A1G9DSA3"/>
<sequence length="50" mass="5434">MALYAMVSSPTTTFETVVIGAVWDYNADALNDFQTELKVAVSGITHPCVR</sequence>
<dbReference type="EMBL" id="FNFE01000006">
    <property type="protein sequence ID" value="SDK66714.1"/>
    <property type="molecule type" value="Genomic_DNA"/>
</dbReference>
<accession>A0A1G9DSA3</accession>
<evidence type="ECO:0000313" key="1">
    <source>
        <dbReference type="EMBL" id="SDK66714.1"/>
    </source>
</evidence>
<dbReference type="STRING" id="1095776.SAMN04515672_3597"/>
<proteinExistence type="predicted"/>